<keyword evidence="4" id="KW-1185">Reference proteome</keyword>
<keyword evidence="1" id="KW-0472">Membrane</keyword>
<gene>
    <name evidence="3" type="ORF">AAY24_14925</name>
</gene>
<accession>A0A0F7K1H7</accession>
<evidence type="ECO:0000259" key="2">
    <source>
        <dbReference type="Pfam" id="PF13386"/>
    </source>
</evidence>
<dbReference type="PANTHER" id="PTHR42208:SF1">
    <property type="entry name" value="HEAVY METAL TRANSPORTER"/>
    <property type="match status" value="1"/>
</dbReference>
<dbReference type="KEGG" id="seds:AAY24_14925"/>
<evidence type="ECO:0000313" key="3">
    <source>
        <dbReference type="EMBL" id="AKH21429.1"/>
    </source>
</evidence>
<name>A0A0F7K1H7_9GAMM</name>
<dbReference type="InterPro" id="IPR036259">
    <property type="entry name" value="MFS_trans_sf"/>
</dbReference>
<feature type="transmembrane region" description="Helical" evidence="1">
    <location>
        <begin position="12"/>
        <end position="34"/>
    </location>
</feature>
<feature type="transmembrane region" description="Helical" evidence="1">
    <location>
        <begin position="203"/>
        <end position="222"/>
    </location>
</feature>
<dbReference type="EMBL" id="CP011412">
    <property type="protein sequence ID" value="AKH21429.1"/>
    <property type="molecule type" value="Genomic_DNA"/>
</dbReference>
<feature type="transmembrane region" description="Helical" evidence="1">
    <location>
        <begin position="46"/>
        <end position="74"/>
    </location>
</feature>
<keyword evidence="1" id="KW-0812">Transmembrane</keyword>
<dbReference type="InterPro" id="IPR039447">
    <property type="entry name" value="UreH-like_TM_dom"/>
</dbReference>
<dbReference type="RefSeq" id="WP_046860354.1">
    <property type="nucleotide sequence ID" value="NZ_CP011412.1"/>
</dbReference>
<sequence length="237" mass="25527">MDLSLPLAFTVGLFSAVHCIGMCGGIMGALSYGLPPALRQNSTRFLLFLLAYNCGRILSYAVAGALIGLLGSALLEALGPGQGHRWLQWFAALIMVLIGLHVAGWLPRLAQVERIGAPLWRLLEPLGRRMMPVESVLQALAYGAVWGWLPCGLVYTMLISTATKVGPLDGALYMAAFGLGTLPSVLATGMLAGRLYRYAQNSYLKVAVGLIIIVMGLLTLWYPGLLDMTTYQQTNIQ</sequence>
<dbReference type="PANTHER" id="PTHR42208">
    <property type="entry name" value="HEAVY METAL TRANSPORTER-RELATED"/>
    <property type="match status" value="1"/>
</dbReference>
<dbReference type="OrthoDB" id="9798690at2"/>
<feature type="transmembrane region" description="Helical" evidence="1">
    <location>
        <begin position="171"/>
        <end position="191"/>
    </location>
</feature>
<feature type="domain" description="Urease accessory protein UreH-like transmembrane" evidence="2">
    <location>
        <begin position="8"/>
        <end position="217"/>
    </location>
</feature>
<reference evidence="3 4" key="1">
    <citation type="journal article" date="2015" name="Genome Announc.">
        <title>Complete Genome Sequence of Sedimenticola thiotaurini Strain SIP-G1, a Polyphosphate- and Polyhydroxyalkanoate-Accumulating Sulfur-Oxidizing Gammaproteobacterium Isolated from Salt Marsh Sediments.</title>
        <authorList>
            <person name="Flood B.E."/>
            <person name="Jones D.S."/>
            <person name="Bailey J.V."/>
        </authorList>
    </citation>
    <scope>NUCLEOTIDE SEQUENCE [LARGE SCALE GENOMIC DNA]</scope>
    <source>
        <strain evidence="3 4">SIP-G1</strain>
    </source>
</reference>
<organism evidence="3 4">
    <name type="scientific">Sedimenticola thiotaurini</name>
    <dbReference type="NCBI Taxonomy" id="1543721"/>
    <lineage>
        <taxon>Bacteria</taxon>
        <taxon>Pseudomonadati</taxon>
        <taxon>Pseudomonadota</taxon>
        <taxon>Gammaproteobacteria</taxon>
        <taxon>Chromatiales</taxon>
        <taxon>Sedimenticolaceae</taxon>
        <taxon>Sedimenticola</taxon>
    </lineage>
</organism>
<evidence type="ECO:0000256" key="1">
    <source>
        <dbReference type="SAM" id="Phobius"/>
    </source>
</evidence>
<dbReference type="AlphaFoldDB" id="A0A0F7K1H7"/>
<dbReference type="PATRIC" id="fig|1543721.4.peg.3074"/>
<proteinExistence type="predicted"/>
<keyword evidence="1" id="KW-1133">Transmembrane helix</keyword>
<dbReference type="SUPFAM" id="SSF103473">
    <property type="entry name" value="MFS general substrate transporter"/>
    <property type="match status" value="1"/>
</dbReference>
<protein>
    <submittedName>
        <fullName evidence="3">Membrane protein</fullName>
    </submittedName>
</protein>
<feature type="transmembrane region" description="Helical" evidence="1">
    <location>
        <begin position="139"/>
        <end position="159"/>
    </location>
</feature>
<feature type="transmembrane region" description="Helical" evidence="1">
    <location>
        <begin position="86"/>
        <end position="106"/>
    </location>
</feature>
<evidence type="ECO:0000313" key="4">
    <source>
        <dbReference type="Proteomes" id="UP000034410"/>
    </source>
</evidence>
<dbReference type="Proteomes" id="UP000034410">
    <property type="component" value="Chromosome"/>
</dbReference>
<dbReference type="Pfam" id="PF13386">
    <property type="entry name" value="DsbD_2"/>
    <property type="match status" value="1"/>
</dbReference>